<evidence type="ECO:0000313" key="2">
    <source>
        <dbReference type="Proteomes" id="UP000178943"/>
    </source>
</evidence>
<gene>
    <name evidence="1" type="ORF">A2Y62_10240</name>
</gene>
<accession>A0A1F5V612</accession>
<name>A0A1F5V612_9BACT</name>
<dbReference type="EMBL" id="MFGW01000232">
    <property type="protein sequence ID" value="OGF58845.1"/>
    <property type="molecule type" value="Genomic_DNA"/>
</dbReference>
<proteinExistence type="predicted"/>
<sequence length="310" mass="36032">MDEALLRKVFTSIEFFLPLPGNALQLDKNKFAQKLLGMFDEINKAKRNVFGEVVDNILNNIYWKNINIIDIEPEDISLTLLLLKDWAGQVEPLVCVSITAEMTTFNSYRNYLSEHIQKPLIVKTYCKENKPFDISLIIDKIRERHNPNNLFLFSSFSQQKEALLRELQKCASHKDYFLFLAATYEGNLLSKMIKKITNILKNDYLPAAWQYFSITSDDGIWSYGYHEPYLEINYELNKSKTIHLANRTVTLEQGSLLCLMRSYFPKEEQLYSQLQDSGFSMLYACTEEKSAFNIMLCQKSKVLSSTKNKL</sequence>
<dbReference type="STRING" id="1817863.A2Y62_10240"/>
<protein>
    <submittedName>
        <fullName evidence="1">Uncharacterized protein</fullName>
    </submittedName>
</protein>
<comment type="caution">
    <text evidence="1">The sequence shown here is derived from an EMBL/GenBank/DDBJ whole genome shotgun (WGS) entry which is preliminary data.</text>
</comment>
<dbReference type="AlphaFoldDB" id="A0A1F5V612"/>
<evidence type="ECO:0000313" key="1">
    <source>
        <dbReference type="EMBL" id="OGF58845.1"/>
    </source>
</evidence>
<reference evidence="1 2" key="1">
    <citation type="journal article" date="2016" name="Nat. Commun.">
        <title>Thousands of microbial genomes shed light on interconnected biogeochemical processes in an aquifer system.</title>
        <authorList>
            <person name="Anantharaman K."/>
            <person name="Brown C.T."/>
            <person name="Hug L.A."/>
            <person name="Sharon I."/>
            <person name="Castelle C.J."/>
            <person name="Probst A.J."/>
            <person name="Thomas B.C."/>
            <person name="Singh A."/>
            <person name="Wilkins M.J."/>
            <person name="Karaoz U."/>
            <person name="Brodie E.L."/>
            <person name="Williams K.H."/>
            <person name="Hubbard S.S."/>
            <person name="Banfield J.F."/>
        </authorList>
    </citation>
    <scope>NUCLEOTIDE SEQUENCE [LARGE SCALE GENOMIC DNA]</scope>
</reference>
<dbReference type="Proteomes" id="UP000178943">
    <property type="component" value="Unassembled WGS sequence"/>
</dbReference>
<organism evidence="1 2">
    <name type="scientific">Candidatus Fischerbacteria bacterium RBG_13_37_8</name>
    <dbReference type="NCBI Taxonomy" id="1817863"/>
    <lineage>
        <taxon>Bacteria</taxon>
        <taxon>Candidatus Fischeribacteriota</taxon>
    </lineage>
</organism>